<dbReference type="InterPro" id="IPR020084">
    <property type="entry name" value="NUDIX_hydrolase_CS"/>
</dbReference>
<keyword evidence="3" id="KW-0479">Metal-binding</keyword>
<dbReference type="RefSeq" id="WP_307494960.1">
    <property type="nucleotide sequence ID" value="NZ_JAUSTN010000003.1"/>
</dbReference>
<dbReference type="PROSITE" id="PS51462">
    <property type="entry name" value="NUDIX"/>
    <property type="match status" value="1"/>
</dbReference>
<keyword evidence="8" id="KW-1185">Reference proteome</keyword>
<evidence type="ECO:0000256" key="3">
    <source>
        <dbReference type="ARBA" id="ARBA00022723"/>
    </source>
</evidence>
<evidence type="ECO:0000256" key="2">
    <source>
        <dbReference type="ARBA" id="ARBA00005582"/>
    </source>
</evidence>
<evidence type="ECO:0000313" key="7">
    <source>
        <dbReference type="EMBL" id="MDQ0274558.1"/>
    </source>
</evidence>
<dbReference type="PANTHER" id="PTHR43758">
    <property type="entry name" value="7,8-DIHYDRO-8-OXOGUANINE TRIPHOSPHATASE"/>
    <property type="match status" value="1"/>
</dbReference>
<keyword evidence="4 7" id="KW-0378">Hydrolase</keyword>
<dbReference type="GO" id="GO:0035539">
    <property type="term" value="F:8-oxo-7,8-dihydrodeoxyguanosine triphosphate pyrophosphatase activity"/>
    <property type="evidence" value="ECO:0007669"/>
    <property type="project" value="UniProtKB-EC"/>
</dbReference>
<dbReference type="InterPro" id="IPR015797">
    <property type="entry name" value="NUDIX_hydrolase-like_dom_sf"/>
</dbReference>
<dbReference type="Gene3D" id="3.90.79.10">
    <property type="entry name" value="Nucleoside Triphosphate Pyrophosphohydrolase"/>
    <property type="match status" value="1"/>
</dbReference>
<dbReference type="EC" id="3.6.1.55" evidence="7"/>
<evidence type="ECO:0000256" key="5">
    <source>
        <dbReference type="ARBA" id="ARBA00022842"/>
    </source>
</evidence>
<evidence type="ECO:0000256" key="4">
    <source>
        <dbReference type="ARBA" id="ARBA00022801"/>
    </source>
</evidence>
<dbReference type="InterPro" id="IPR003562">
    <property type="entry name" value="Mutator_MutX_prot"/>
</dbReference>
<dbReference type="InterPro" id="IPR000086">
    <property type="entry name" value="NUDIX_hydrolase_dom"/>
</dbReference>
<protein>
    <submittedName>
        <fullName evidence="7">8-oxo-dGTP diphosphatase</fullName>
        <ecNumber evidence="7">3.6.1.55</ecNumber>
    </submittedName>
</protein>
<dbReference type="EMBL" id="JAUSTN010000003">
    <property type="protein sequence ID" value="MDQ0274558.1"/>
    <property type="molecule type" value="Genomic_DNA"/>
</dbReference>
<evidence type="ECO:0000313" key="8">
    <source>
        <dbReference type="Proteomes" id="UP001236559"/>
    </source>
</evidence>
<sequence>MKNYFTLAYIRNLEDKEKFLFLLRNKKKNDINKGKYIGIGGHVEEGESPDQGIDREIFEETGLIVKNKIHCGSVFYRDISGYHETMEVYYVDDYKGVLHECNEGDLHWLYPQEFMDLPHWKADEIFLDYVFQGKVFSKMSFLYDKDNLLEVVKE</sequence>
<dbReference type="Proteomes" id="UP001236559">
    <property type="component" value="Unassembled WGS sequence"/>
</dbReference>
<comment type="caution">
    <text evidence="7">The sequence shown here is derived from an EMBL/GenBank/DDBJ whole genome shotgun (WGS) entry which is preliminary data.</text>
</comment>
<keyword evidence="5" id="KW-0460">Magnesium</keyword>
<reference evidence="7 8" key="1">
    <citation type="submission" date="2023-07" db="EMBL/GenBank/DDBJ databases">
        <title>Genomic Encyclopedia of Type Strains, Phase IV (KMG-IV): sequencing the most valuable type-strain genomes for metagenomic binning, comparative biology and taxonomic classification.</title>
        <authorList>
            <person name="Goeker M."/>
        </authorList>
    </citation>
    <scope>NUCLEOTIDE SEQUENCE [LARGE SCALE GENOMIC DNA]</scope>
    <source>
        <strain evidence="7 8">DSM 22616</strain>
    </source>
</reference>
<name>A0ABU0ATF7_9FIRM</name>
<comment type="similarity">
    <text evidence="2">Belongs to the Nudix hydrolase family.</text>
</comment>
<organism evidence="7 8">
    <name type="scientific">Peptoniphilus koenoeneniae</name>
    <dbReference type="NCBI Taxonomy" id="507751"/>
    <lineage>
        <taxon>Bacteria</taxon>
        <taxon>Bacillati</taxon>
        <taxon>Bacillota</taxon>
        <taxon>Tissierellia</taxon>
        <taxon>Tissierellales</taxon>
        <taxon>Peptoniphilaceae</taxon>
        <taxon>Peptoniphilus</taxon>
    </lineage>
</organism>
<dbReference type="Pfam" id="PF00293">
    <property type="entry name" value="NUDIX"/>
    <property type="match status" value="1"/>
</dbReference>
<evidence type="ECO:0000259" key="6">
    <source>
        <dbReference type="PROSITE" id="PS51462"/>
    </source>
</evidence>
<dbReference type="CDD" id="cd18886">
    <property type="entry name" value="NUDIX_MutT_Nudt1"/>
    <property type="match status" value="1"/>
</dbReference>
<dbReference type="PANTHER" id="PTHR43758:SF2">
    <property type="entry name" value="OXIDIZED PURINE NUCLEOSIDE TRIPHOSPHATE HYDROLASE"/>
    <property type="match status" value="1"/>
</dbReference>
<feature type="domain" description="Nudix hydrolase" evidence="6">
    <location>
        <begin position="1"/>
        <end position="132"/>
    </location>
</feature>
<proteinExistence type="inferred from homology"/>
<dbReference type="SUPFAM" id="SSF55811">
    <property type="entry name" value="Nudix"/>
    <property type="match status" value="1"/>
</dbReference>
<evidence type="ECO:0000256" key="1">
    <source>
        <dbReference type="ARBA" id="ARBA00001946"/>
    </source>
</evidence>
<dbReference type="PROSITE" id="PS00893">
    <property type="entry name" value="NUDIX_BOX"/>
    <property type="match status" value="1"/>
</dbReference>
<dbReference type="PRINTS" id="PR01402">
    <property type="entry name" value="MUTATORMUTX"/>
</dbReference>
<accession>A0ABU0ATF7</accession>
<comment type="cofactor">
    <cofactor evidence="1">
        <name>Mg(2+)</name>
        <dbReference type="ChEBI" id="CHEBI:18420"/>
    </cofactor>
</comment>
<gene>
    <name evidence="7" type="ORF">J2S72_000575</name>
</gene>